<dbReference type="EMBL" id="JAAAMV010000002">
    <property type="protein sequence ID" value="NBD23489.1"/>
    <property type="molecule type" value="Genomic_DNA"/>
</dbReference>
<comment type="caution">
    <text evidence="3">The sequence shown here is derived from an EMBL/GenBank/DDBJ whole genome shotgun (WGS) entry which is preliminary data.</text>
</comment>
<evidence type="ECO:0000259" key="2">
    <source>
        <dbReference type="PROSITE" id="PS51782"/>
    </source>
</evidence>
<accession>A0ABW9XM28</accession>
<keyword evidence="4" id="KW-1185">Reference proteome</keyword>
<dbReference type="RefSeq" id="WP_161741982.1">
    <property type="nucleotide sequence ID" value="NZ_JAAAMV010000002.1"/>
</dbReference>
<keyword evidence="1" id="KW-0812">Transmembrane</keyword>
<reference evidence="3 4" key="1">
    <citation type="submission" date="2020-01" db="EMBL/GenBank/DDBJ databases">
        <title>Paenibacillus soybeanensis sp. nov. isolated from the nodules of soybean (Glycine max(L.) Merr).</title>
        <authorList>
            <person name="Wang H."/>
        </authorList>
    </citation>
    <scope>NUCLEOTIDE SEQUENCE [LARGE SCALE GENOMIC DNA]</scope>
    <source>
        <strain evidence="3 4">T1</strain>
    </source>
</reference>
<evidence type="ECO:0000313" key="4">
    <source>
        <dbReference type="Proteomes" id="UP000665561"/>
    </source>
</evidence>
<dbReference type="CDD" id="cd00118">
    <property type="entry name" value="LysM"/>
    <property type="match status" value="1"/>
</dbReference>
<feature type="domain" description="LysM" evidence="2">
    <location>
        <begin position="96"/>
        <end position="146"/>
    </location>
</feature>
<dbReference type="InterPro" id="IPR018392">
    <property type="entry name" value="LysM"/>
</dbReference>
<feature type="transmembrane region" description="Helical" evidence="1">
    <location>
        <begin position="58"/>
        <end position="79"/>
    </location>
</feature>
<gene>
    <name evidence="3" type="ORF">GT019_06355</name>
</gene>
<dbReference type="SUPFAM" id="SSF54106">
    <property type="entry name" value="LysM domain"/>
    <property type="match status" value="1"/>
</dbReference>
<dbReference type="SMART" id="SM00257">
    <property type="entry name" value="LysM"/>
    <property type="match status" value="1"/>
</dbReference>
<name>A0ABW9XM28_9BACL</name>
<evidence type="ECO:0000256" key="1">
    <source>
        <dbReference type="SAM" id="Phobius"/>
    </source>
</evidence>
<sequence length="150" mass="16685">MLTANGCSCYSDFTRTEQTFGVLIMMQTISTYSTAYNDKPVTAPKTRAVRKERATERLLIRLAAASLFFMLLFVGFSLLTGHADSEQPSVPTASEQVIIVGSGDTLWEIASSVRTEDEDIRRTVYDLQKRNNLSSSELRAGQRLIVPADR</sequence>
<evidence type="ECO:0000313" key="3">
    <source>
        <dbReference type="EMBL" id="NBD23489.1"/>
    </source>
</evidence>
<protein>
    <submittedName>
        <fullName evidence="3">LysM peptidoglycan-binding domain-containing protein</fullName>
    </submittedName>
</protein>
<dbReference type="Proteomes" id="UP000665561">
    <property type="component" value="Unassembled WGS sequence"/>
</dbReference>
<keyword evidence="1" id="KW-0472">Membrane</keyword>
<dbReference type="PROSITE" id="PS51782">
    <property type="entry name" value="LYSM"/>
    <property type="match status" value="1"/>
</dbReference>
<dbReference type="Pfam" id="PF01476">
    <property type="entry name" value="LysM"/>
    <property type="match status" value="1"/>
</dbReference>
<dbReference type="Gene3D" id="3.10.350.10">
    <property type="entry name" value="LysM domain"/>
    <property type="match status" value="1"/>
</dbReference>
<organism evidence="3 4">
    <name type="scientific">Paenibacillus glycinis</name>
    <dbReference type="NCBI Taxonomy" id="2697035"/>
    <lineage>
        <taxon>Bacteria</taxon>
        <taxon>Bacillati</taxon>
        <taxon>Bacillota</taxon>
        <taxon>Bacilli</taxon>
        <taxon>Bacillales</taxon>
        <taxon>Paenibacillaceae</taxon>
        <taxon>Paenibacillus</taxon>
    </lineage>
</organism>
<proteinExistence type="predicted"/>
<dbReference type="InterPro" id="IPR036779">
    <property type="entry name" value="LysM_dom_sf"/>
</dbReference>
<keyword evidence="1" id="KW-1133">Transmembrane helix</keyword>